<evidence type="ECO:0000256" key="3">
    <source>
        <dbReference type="ARBA" id="ARBA00012663"/>
    </source>
</evidence>
<keyword evidence="9" id="KW-1185">Reference proteome</keyword>
<dbReference type="Proteomes" id="UP000001822">
    <property type="component" value="Chromosome"/>
</dbReference>
<dbReference type="Gene3D" id="3.40.50.1700">
    <property type="entry name" value="Glycoside hydrolase family 3 C-terminal domain"/>
    <property type="match status" value="1"/>
</dbReference>
<dbReference type="PANTHER" id="PTHR30480">
    <property type="entry name" value="BETA-HEXOSAMINIDASE-RELATED"/>
    <property type="match status" value="1"/>
</dbReference>
<dbReference type="InterPro" id="IPR019800">
    <property type="entry name" value="Glyco_hydro_3_AS"/>
</dbReference>
<evidence type="ECO:0000256" key="2">
    <source>
        <dbReference type="ARBA" id="ARBA00005336"/>
    </source>
</evidence>
<dbReference type="RefSeq" id="WP_011583423.1">
    <property type="nucleotide sequence ID" value="NC_008255.1"/>
</dbReference>
<dbReference type="SUPFAM" id="SSF56601">
    <property type="entry name" value="beta-lactamase/transpeptidase-like"/>
    <property type="match status" value="1"/>
</dbReference>
<feature type="domain" description="Glycoside hydrolase family 3 N-terminal" evidence="7">
    <location>
        <begin position="52"/>
        <end position="363"/>
    </location>
</feature>
<dbReference type="SUPFAM" id="SSF52279">
    <property type="entry name" value="Beta-D-glucan exohydrolase, C-terminal domain"/>
    <property type="match status" value="1"/>
</dbReference>
<name>A0A6N4SM38_CYTH3</name>
<dbReference type="GO" id="GO:0009254">
    <property type="term" value="P:peptidoglycan turnover"/>
    <property type="evidence" value="ECO:0007669"/>
    <property type="project" value="TreeGrafter"/>
</dbReference>
<dbReference type="AlphaFoldDB" id="A0A6N4SM38"/>
<protein>
    <recommendedName>
        <fullName evidence="3">beta-N-acetylhexosaminidase</fullName>
        <ecNumber evidence="3">3.2.1.52</ecNumber>
    </recommendedName>
</protein>
<organism evidence="8 9">
    <name type="scientific">Cytophaga hutchinsonii (strain ATCC 33406 / DSM 1761 / CIP 103989 / NBRC 15051 / NCIMB 9469 / D465)</name>
    <dbReference type="NCBI Taxonomy" id="269798"/>
    <lineage>
        <taxon>Bacteria</taxon>
        <taxon>Pseudomonadati</taxon>
        <taxon>Bacteroidota</taxon>
        <taxon>Cytophagia</taxon>
        <taxon>Cytophagales</taxon>
        <taxon>Cytophagaceae</taxon>
        <taxon>Cytophaga</taxon>
    </lineage>
</organism>
<evidence type="ECO:0000256" key="5">
    <source>
        <dbReference type="ARBA" id="ARBA00023295"/>
    </source>
</evidence>
<dbReference type="InterPro" id="IPR001764">
    <property type="entry name" value="Glyco_hydro_3_N"/>
</dbReference>
<evidence type="ECO:0000259" key="6">
    <source>
        <dbReference type="Pfam" id="PF00144"/>
    </source>
</evidence>
<dbReference type="OrthoDB" id="9805821at2"/>
<keyword evidence="4 8" id="KW-0378">Hydrolase</keyword>
<reference evidence="8 9" key="1">
    <citation type="journal article" date="2007" name="Appl. Environ. Microbiol.">
        <title>Genome sequence of the cellulolytic gliding bacterium Cytophaga hutchinsonii.</title>
        <authorList>
            <person name="Xie G."/>
            <person name="Bruce D.C."/>
            <person name="Challacombe J.F."/>
            <person name="Chertkov O."/>
            <person name="Detter J.C."/>
            <person name="Gilna P."/>
            <person name="Han C.S."/>
            <person name="Lucas S."/>
            <person name="Misra M."/>
            <person name="Myers G.L."/>
            <person name="Richardson P."/>
            <person name="Tapia R."/>
            <person name="Thayer N."/>
            <person name="Thompson L.S."/>
            <person name="Brettin T.S."/>
            <person name="Henrissat B."/>
            <person name="Wilson D.B."/>
            <person name="McBride M.J."/>
        </authorList>
    </citation>
    <scope>NUCLEOTIDE SEQUENCE [LARGE SCALE GENOMIC DNA]</scope>
    <source>
        <strain evidence="9">ATCC 33406 / DSM 1761 / CIP 103989 / NBRC 15051 / NCIMB 9469 / D465</strain>
    </source>
</reference>
<dbReference type="Pfam" id="PF00933">
    <property type="entry name" value="Glyco_hydro_3"/>
    <property type="match status" value="1"/>
</dbReference>
<dbReference type="PROSITE" id="PS00775">
    <property type="entry name" value="GLYCOSYL_HYDROL_F3"/>
    <property type="match status" value="1"/>
</dbReference>
<dbReference type="Gene3D" id="3.40.710.10">
    <property type="entry name" value="DD-peptidase/beta-lactamase superfamily"/>
    <property type="match status" value="1"/>
</dbReference>
<dbReference type="EC" id="3.2.1.52" evidence="3"/>
<proteinExistence type="inferred from homology"/>
<dbReference type="InterPro" id="IPR001466">
    <property type="entry name" value="Beta-lactam-related"/>
</dbReference>
<comment type="similarity">
    <text evidence="2">Belongs to the glycosyl hydrolase 3 family.</text>
</comment>
<evidence type="ECO:0000256" key="1">
    <source>
        <dbReference type="ARBA" id="ARBA00001231"/>
    </source>
</evidence>
<comment type="catalytic activity">
    <reaction evidence="1">
        <text>Hydrolysis of terminal non-reducing N-acetyl-D-hexosamine residues in N-acetyl-beta-D-hexosaminides.</text>
        <dbReference type="EC" id="3.2.1.52"/>
    </reaction>
</comment>
<dbReference type="GO" id="GO:0004563">
    <property type="term" value="F:beta-N-acetylhexosaminidase activity"/>
    <property type="evidence" value="ECO:0007669"/>
    <property type="project" value="UniProtKB-EC"/>
</dbReference>
<dbReference type="PANTHER" id="PTHR30480:SF13">
    <property type="entry name" value="BETA-HEXOSAMINIDASE"/>
    <property type="match status" value="1"/>
</dbReference>
<evidence type="ECO:0000259" key="7">
    <source>
        <dbReference type="Pfam" id="PF00933"/>
    </source>
</evidence>
<evidence type="ECO:0000313" key="8">
    <source>
        <dbReference type="EMBL" id="ABG57307.1"/>
    </source>
</evidence>
<dbReference type="InterPro" id="IPR050226">
    <property type="entry name" value="NagZ_Beta-hexosaminidase"/>
</dbReference>
<dbReference type="InterPro" id="IPR036962">
    <property type="entry name" value="Glyco_hydro_3_N_sf"/>
</dbReference>
<accession>A0A6N4SM38</accession>
<dbReference type="InterPro" id="IPR017853">
    <property type="entry name" value="GH"/>
</dbReference>
<dbReference type="EMBL" id="CP000383">
    <property type="protein sequence ID" value="ABG57307.1"/>
    <property type="molecule type" value="Genomic_DNA"/>
</dbReference>
<sequence>MRKKILLQAGILLSLILFFVAGAATWEKPEPFKDTLAEAWADSVMSTLTDEQALGQLFMVAAYSNKPEAHALEIEQLIKNNGIGGVIFFQGGPVRQAQLTNRYQSVSNVPLFVAMDAEWGLGMRLDSTMNFPKQMTLGAIQDNAAIFNMGVEIGKQCKRLGVHINFAPVVDVNSNANNPVIGVRSFGEDKINVSQKAIAYMKGMQSVHVMANAKHFPGHGNTDTDSHFSLPVVNKNVQELNDTELYPFRQLIDSGVGSIIVAHMNVPSLDNTNKPATLSKPIVTDLLRNDMGFRGLIFTDALNMKGVSNLYKPGEVDVKALLAGNDILLYAENVPLAIKKIVKAINDKDITKEEIHARVKKILLAKYWAGLNHFKKIETENLYQDLNNASAKALLNNLYKQSLTVARNKNNILPFVLADTTSFASVSISFHGSENIFQQTLSNYAAFDHYSIEKSGSDTALVSLVTKLKKYEAVIVGVHQVNSYNSKNYGISTATKTFIQQLQAAHPNVTVVVFGIPYALKYFSDSKVLVCANEDNAYTQRLVPQLLFGAIQVNGRLPVTAGGNLKLNTGLPVSYNCMRMRYDLPENLRMDSKTLSKIDTIVMHAITEGAMPGCQVLVAKKGAVIYNKSFGYYTYDKKNPVTSTTLYDIASISKVAGTLQAIMFLEERGLIKLNYKISVYLPDLIGTNKEDLIIRDILTHQAGLQPFLPHWRKTMDSSNFSKKYYSTIKSDSFPNMVIPGLYSIAGIEDSLWKWTVQSSLMAHPKQGKKKLPYSYVYSDLGFYIMKRLAESQLGQPMEEFLKQNFYDPLGLQNFYYNPLENGVPASRITPTEQDKYFRKSLVVGTVHDPGAALLGGIGGHAGIFCNAEDLATLMQMNLQLGYYGGYRFLLPETIELFSKTQSTKNRRGLGWDKPQASSGGPCSYLVSASTYGHTGFTGTCAWVDPEQELVYIFLSNRVYPDANNTKLIKESIRTQIQTVIYKSLLNFREQ</sequence>
<dbReference type="Pfam" id="PF00144">
    <property type="entry name" value="Beta-lactamase"/>
    <property type="match status" value="1"/>
</dbReference>
<gene>
    <name evidence="8" type="primary">nagA</name>
    <name evidence="8" type="ordered locus">CHU_0013</name>
</gene>
<dbReference type="InterPro" id="IPR036881">
    <property type="entry name" value="Glyco_hydro_3_C_sf"/>
</dbReference>
<dbReference type="KEGG" id="chu:CHU_0013"/>
<feature type="domain" description="Beta-lactamase-related" evidence="6">
    <location>
        <begin position="601"/>
        <end position="963"/>
    </location>
</feature>
<keyword evidence="5 8" id="KW-0326">Glycosidase</keyword>
<evidence type="ECO:0000313" key="9">
    <source>
        <dbReference type="Proteomes" id="UP000001822"/>
    </source>
</evidence>
<dbReference type="SUPFAM" id="SSF51445">
    <property type="entry name" value="(Trans)glycosidases"/>
    <property type="match status" value="1"/>
</dbReference>
<evidence type="ECO:0000256" key="4">
    <source>
        <dbReference type="ARBA" id="ARBA00022801"/>
    </source>
</evidence>
<dbReference type="InterPro" id="IPR012338">
    <property type="entry name" value="Beta-lactam/transpept-like"/>
</dbReference>
<dbReference type="Gene3D" id="3.20.20.300">
    <property type="entry name" value="Glycoside hydrolase, family 3, N-terminal domain"/>
    <property type="match status" value="1"/>
</dbReference>
<dbReference type="GO" id="GO:0005975">
    <property type="term" value="P:carbohydrate metabolic process"/>
    <property type="evidence" value="ECO:0007669"/>
    <property type="project" value="InterPro"/>
</dbReference>